<protein>
    <submittedName>
        <fullName evidence="1">LytTR family transcriptional regulator DNA-binding domain-containing protein</fullName>
    </submittedName>
</protein>
<dbReference type="RefSeq" id="WP_229524419.1">
    <property type="nucleotide sequence ID" value="NZ_JAFFQR010000064.1"/>
</dbReference>
<dbReference type="GO" id="GO:0003677">
    <property type="term" value="F:DNA binding"/>
    <property type="evidence" value="ECO:0007669"/>
    <property type="project" value="UniProtKB-KW"/>
</dbReference>
<dbReference type="Gene3D" id="2.40.50.1020">
    <property type="entry name" value="LytTr DNA-binding domain"/>
    <property type="match status" value="1"/>
</dbReference>
<name>A0ABW4DCV5_9BACL</name>
<keyword evidence="1" id="KW-0238">DNA-binding</keyword>
<dbReference type="EMBL" id="JBHTNZ010000009">
    <property type="protein sequence ID" value="MFD1461623.1"/>
    <property type="molecule type" value="Genomic_DNA"/>
</dbReference>
<keyword evidence="2" id="KW-1185">Reference proteome</keyword>
<proteinExistence type="predicted"/>
<organism evidence="1 2">
    <name type="scientific">Paenibacillus farraposensis</name>
    <dbReference type="NCBI Taxonomy" id="2807095"/>
    <lineage>
        <taxon>Bacteria</taxon>
        <taxon>Bacillati</taxon>
        <taxon>Bacillota</taxon>
        <taxon>Bacilli</taxon>
        <taxon>Bacillales</taxon>
        <taxon>Paenibacillaceae</taxon>
        <taxon>Paenibacillus</taxon>
    </lineage>
</organism>
<sequence>MDVGTILFIESQSSIQRIAMHTLDGVFYTVGPLGYWEMLFNSEGYRFYNVDRSYTINVDELTGINETLRLAEFQSSNSYKKITCTMAGFRYKKVAAALVKLKPDILFSN</sequence>
<comment type="caution">
    <text evidence="1">The sequence shown here is derived from an EMBL/GenBank/DDBJ whole genome shotgun (WGS) entry which is preliminary data.</text>
</comment>
<reference evidence="2" key="1">
    <citation type="journal article" date="2019" name="Int. J. Syst. Evol. Microbiol.">
        <title>The Global Catalogue of Microorganisms (GCM) 10K type strain sequencing project: providing services to taxonomists for standard genome sequencing and annotation.</title>
        <authorList>
            <consortium name="The Broad Institute Genomics Platform"/>
            <consortium name="The Broad Institute Genome Sequencing Center for Infectious Disease"/>
            <person name="Wu L."/>
            <person name="Ma J."/>
        </authorList>
    </citation>
    <scope>NUCLEOTIDE SEQUENCE [LARGE SCALE GENOMIC DNA]</scope>
    <source>
        <strain evidence="2">CCM 9147</strain>
    </source>
</reference>
<evidence type="ECO:0000313" key="2">
    <source>
        <dbReference type="Proteomes" id="UP001597340"/>
    </source>
</evidence>
<gene>
    <name evidence="1" type="ORF">ACFQ5D_09360</name>
</gene>
<dbReference type="Proteomes" id="UP001597340">
    <property type="component" value="Unassembled WGS sequence"/>
</dbReference>
<accession>A0ABW4DCV5</accession>
<evidence type="ECO:0000313" key="1">
    <source>
        <dbReference type="EMBL" id="MFD1461623.1"/>
    </source>
</evidence>